<dbReference type="AlphaFoldDB" id="A0A430AH98"/>
<dbReference type="RefSeq" id="WP_126825115.1">
    <property type="nucleotide sequence ID" value="NZ_JBHLWU010000002.1"/>
</dbReference>
<comment type="caution">
    <text evidence="4">The sequence shown here is derived from an EMBL/GenBank/DDBJ whole genome shotgun (WGS) entry which is preliminary data.</text>
</comment>
<evidence type="ECO:0008006" key="6">
    <source>
        <dbReference type="Google" id="ProtNLM"/>
    </source>
</evidence>
<dbReference type="NCBIfam" id="TIGR01617">
    <property type="entry name" value="arsC_related"/>
    <property type="match status" value="1"/>
</dbReference>
<evidence type="ECO:0000256" key="1">
    <source>
        <dbReference type="ARBA" id="ARBA00023157"/>
    </source>
</evidence>
<evidence type="ECO:0000256" key="2">
    <source>
        <dbReference type="ARBA" id="ARBA00023284"/>
    </source>
</evidence>
<gene>
    <name evidence="4" type="ORF">CBF30_08420</name>
</gene>
<sequence>MVTFYWYPKCSTCKKAKAWLDAHQIEYQTIDMIENIPTQRTLEKWMGQSELPIRRFFNTSGIRYREQGLKDKVNDFSKSQAAQLLATDGMLIKRPILITEEDVLLGFKESSYETALEI</sequence>
<name>A0A430AH98_9ENTE</name>
<dbReference type="PANTHER" id="PTHR30041">
    <property type="entry name" value="ARSENATE REDUCTASE"/>
    <property type="match status" value="1"/>
</dbReference>
<evidence type="ECO:0000313" key="4">
    <source>
        <dbReference type="EMBL" id="RSU07268.1"/>
    </source>
</evidence>
<proteinExistence type="inferred from homology"/>
<evidence type="ECO:0000313" key="5">
    <source>
        <dbReference type="Proteomes" id="UP000288669"/>
    </source>
</evidence>
<dbReference type="PANTHER" id="PTHR30041:SF8">
    <property type="entry name" value="PROTEIN YFFB"/>
    <property type="match status" value="1"/>
</dbReference>
<accession>A0A430AH98</accession>
<comment type="similarity">
    <text evidence="3">Belongs to the ArsC family.</text>
</comment>
<keyword evidence="5" id="KW-1185">Reference proteome</keyword>
<dbReference type="InterPro" id="IPR006504">
    <property type="entry name" value="Tscrpt_reg_Spx/MgsR"/>
</dbReference>
<keyword evidence="2" id="KW-0676">Redox-active center</keyword>
<dbReference type="Pfam" id="PF03960">
    <property type="entry name" value="ArsC"/>
    <property type="match status" value="1"/>
</dbReference>
<protein>
    <recommendedName>
        <fullName evidence="6">Arsenate reductase family protein</fullName>
    </recommendedName>
</protein>
<reference evidence="4 5" key="1">
    <citation type="submission" date="2017-05" db="EMBL/GenBank/DDBJ databases">
        <title>Vagococcus spp. assemblies.</title>
        <authorList>
            <person name="Gulvik C.A."/>
        </authorList>
    </citation>
    <scope>NUCLEOTIDE SEQUENCE [LARGE SCALE GENOMIC DNA]</scope>
    <source>
        <strain evidence="4 5">DSM 24756</strain>
    </source>
</reference>
<dbReference type="PROSITE" id="PS51353">
    <property type="entry name" value="ARSC"/>
    <property type="match status" value="1"/>
</dbReference>
<dbReference type="EMBL" id="NGJZ01000002">
    <property type="protein sequence ID" value="RSU07268.1"/>
    <property type="molecule type" value="Genomic_DNA"/>
</dbReference>
<dbReference type="OrthoDB" id="9794155at2"/>
<evidence type="ECO:0000256" key="3">
    <source>
        <dbReference type="PROSITE-ProRule" id="PRU01282"/>
    </source>
</evidence>
<keyword evidence="1" id="KW-1015">Disulfide bond</keyword>
<dbReference type="Gene3D" id="3.40.30.10">
    <property type="entry name" value="Glutaredoxin"/>
    <property type="match status" value="1"/>
</dbReference>
<dbReference type="PROSITE" id="PS51354">
    <property type="entry name" value="GLUTAREDOXIN_2"/>
    <property type="match status" value="1"/>
</dbReference>
<dbReference type="CDD" id="cd03036">
    <property type="entry name" value="ArsC_like"/>
    <property type="match status" value="1"/>
</dbReference>
<dbReference type="SUPFAM" id="SSF52833">
    <property type="entry name" value="Thioredoxin-like"/>
    <property type="match status" value="1"/>
</dbReference>
<dbReference type="InterPro" id="IPR036249">
    <property type="entry name" value="Thioredoxin-like_sf"/>
</dbReference>
<dbReference type="Proteomes" id="UP000288669">
    <property type="component" value="Unassembled WGS sequence"/>
</dbReference>
<organism evidence="4 5">
    <name type="scientific">Vagococcus entomophilus</name>
    <dbReference type="NCBI Taxonomy" id="1160095"/>
    <lineage>
        <taxon>Bacteria</taxon>
        <taxon>Bacillati</taxon>
        <taxon>Bacillota</taxon>
        <taxon>Bacilli</taxon>
        <taxon>Lactobacillales</taxon>
        <taxon>Enterococcaceae</taxon>
        <taxon>Vagococcus</taxon>
    </lineage>
</organism>
<dbReference type="InterPro" id="IPR006660">
    <property type="entry name" value="Arsenate_reductase-like"/>
</dbReference>